<evidence type="ECO:0000256" key="1">
    <source>
        <dbReference type="SAM" id="SignalP"/>
    </source>
</evidence>
<feature type="signal peptide" evidence="1">
    <location>
        <begin position="1"/>
        <end position="17"/>
    </location>
</feature>
<organism evidence="2 3">
    <name type="scientific">Zasmidium cellare</name>
    <name type="common">Wine cellar mold</name>
    <name type="synonym">Racodium cellare</name>
    <dbReference type="NCBI Taxonomy" id="395010"/>
    <lineage>
        <taxon>Eukaryota</taxon>
        <taxon>Fungi</taxon>
        <taxon>Dikarya</taxon>
        <taxon>Ascomycota</taxon>
        <taxon>Pezizomycotina</taxon>
        <taxon>Dothideomycetes</taxon>
        <taxon>Dothideomycetidae</taxon>
        <taxon>Mycosphaerellales</taxon>
        <taxon>Mycosphaerellaceae</taxon>
        <taxon>Zasmidium</taxon>
    </lineage>
</organism>
<sequence length="132" mass="13840">MYTTAFLATILAAVASAAPASNLAARDDTYYGIGLTIKTTDAFTQPPVYEPAPVEINKLTSLGNVSASEIKFDIPTASHVDVNQIECRAYKDAAGVVPGSAPFNAKTPAELSTNLVEIGSVLCYIVTEAEKV</sequence>
<accession>A0ABR0EDD9</accession>
<proteinExistence type="predicted"/>
<name>A0ABR0EDD9_ZASCE</name>
<protein>
    <submittedName>
        <fullName evidence="2">Uncharacterized protein</fullName>
    </submittedName>
</protein>
<feature type="chain" id="PRO_5046733711" evidence="1">
    <location>
        <begin position="18"/>
        <end position="132"/>
    </location>
</feature>
<keyword evidence="1" id="KW-0732">Signal</keyword>
<gene>
    <name evidence="2" type="ORF">PRZ48_010031</name>
</gene>
<reference evidence="2 3" key="1">
    <citation type="journal article" date="2023" name="G3 (Bethesda)">
        <title>A chromosome-level genome assembly of Zasmidium syzygii isolated from banana leaves.</title>
        <authorList>
            <person name="van Westerhoven A.C."/>
            <person name="Mehrabi R."/>
            <person name="Talebi R."/>
            <person name="Steentjes M.B.F."/>
            <person name="Corcolon B."/>
            <person name="Chong P.A."/>
            <person name="Kema G.H.J."/>
            <person name="Seidl M.F."/>
        </authorList>
    </citation>
    <scope>NUCLEOTIDE SEQUENCE [LARGE SCALE GENOMIC DNA]</scope>
    <source>
        <strain evidence="2 3">P124</strain>
    </source>
</reference>
<dbReference type="Proteomes" id="UP001305779">
    <property type="component" value="Unassembled WGS sequence"/>
</dbReference>
<keyword evidence="3" id="KW-1185">Reference proteome</keyword>
<evidence type="ECO:0000313" key="2">
    <source>
        <dbReference type="EMBL" id="KAK4499516.1"/>
    </source>
</evidence>
<dbReference type="EMBL" id="JAXOVC010000007">
    <property type="protein sequence ID" value="KAK4499516.1"/>
    <property type="molecule type" value="Genomic_DNA"/>
</dbReference>
<evidence type="ECO:0000313" key="3">
    <source>
        <dbReference type="Proteomes" id="UP001305779"/>
    </source>
</evidence>
<comment type="caution">
    <text evidence="2">The sequence shown here is derived from an EMBL/GenBank/DDBJ whole genome shotgun (WGS) entry which is preliminary data.</text>
</comment>